<dbReference type="EMBL" id="FNRL01000010">
    <property type="protein sequence ID" value="SEA58246.1"/>
    <property type="molecule type" value="Genomic_DNA"/>
</dbReference>
<feature type="binding site" evidence="11">
    <location>
        <position position="42"/>
    </location>
    <ligand>
        <name>K(+)</name>
        <dbReference type="ChEBI" id="CHEBI:29103"/>
    </ligand>
</feature>
<keyword evidence="4 11" id="KW-0554">One-carbon metabolism</keyword>
<dbReference type="FunFam" id="3.30.300.10:FF:000020">
    <property type="entry name" value="S-adenosylmethionine synthase"/>
    <property type="match status" value="1"/>
</dbReference>
<dbReference type="Pfam" id="PF00438">
    <property type="entry name" value="S-AdoMet_synt_N"/>
    <property type="match status" value="1"/>
</dbReference>
<dbReference type="AlphaFoldDB" id="A0A1H4CD00"/>
<reference evidence="18" key="1">
    <citation type="submission" date="2016-10" db="EMBL/GenBank/DDBJ databases">
        <authorList>
            <person name="Varghese N."/>
            <person name="Submissions S."/>
        </authorList>
    </citation>
    <scope>NUCLEOTIDE SEQUENCE [LARGE SCALE GENOMIC DNA]</scope>
    <source>
        <strain evidence="18">DSM 23920</strain>
    </source>
</reference>
<dbReference type="CDD" id="cd18079">
    <property type="entry name" value="S-AdoMet_synt"/>
    <property type="match status" value="1"/>
</dbReference>
<dbReference type="Proteomes" id="UP000199656">
    <property type="component" value="Unassembled WGS sequence"/>
</dbReference>
<accession>A0A1H4CD00</accession>
<evidence type="ECO:0000256" key="6">
    <source>
        <dbReference type="ARBA" id="ARBA00022723"/>
    </source>
</evidence>
<keyword evidence="7 11" id="KW-0547">Nucleotide-binding</keyword>
<evidence type="ECO:0000313" key="18">
    <source>
        <dbReference type="Proteomes" id="UP000199656"/>
    </source>
</evidence>
<dbReference type="Gene3D" id="3.30.300.10">
    <property type="match status" value="3"/>
</dbReference>
<evidence type="ECO:0000259" key="15">
    <source>
        <dbReference type="Pfam" id="PF02772"/>
    </source>
</evidence>
<comment type="cofactor">
    <cofactor evidence="11">
        <name>Mg(2+)</name>
        <dbReference type="ChEBI" id="CHEBI:18420"/>
    </cofactor>
    <text evidence="11">Binds 2 divalent ions per subunit.</text>
</comment>
<dbReference type="GO" id="GO:0006556">
    <property type="term" value="P:S-adenosylmethionine biosynthetic process"/>
    <property type="evidence" value="ECO:0007669"/>
    <property type="project" value="UniProtKB-UniRule"/>
</dbReference>
<keyword evidence="9 11" id="KW-0460">Magnesium</keyword>
<feature type="binding site" evidence="11">
    <location>
        <position position="16"/>
    </location>
    <ligand>
        <name>Mg(2+)</name>
        <dbReference type="ChEBI" id="CHEBI:18420"/>
    </ligand>
</feature>
<comment type="catalytic activity">
    <reaction evidence="11">
        <text>L-methionine + ATP + H2O = S-adenosyl-L-methionine + phosphate + diphosphate</text>
        <dbReference type="Rhea" id="RHEA:21080"/>
        <dbReference type="ChEBI" id="CHEBI:15377"/>
        <dbReference type="ChEBI" id="CHEBI:30616"/>
        <dbReference type="ChEBI" id="CHEBI:33019"/>
        <dbReference type="ChEBI" id="CHEBI:43474"/>
        <dbReference type="ChEBI" id="CHEBI:57844"/>
        <dbReference type="ChEBI" id="CHEBI:59789"/>
        <dbReference type="EC" id="2.5.1.6"/>
    </reaction>
</comment>
<dbReference type="HAMAP" id="MF_00086">
    <property type="entry name" value="S_AdoMet_synth1"/>
    <property type="match status" value="1"/>
</dbReference>
<feature type="domain" description="S-adenosylmethionine synthetase C-terminal" evidence="16">
    <location>
        <begin position="245"/>
        <end position="378"/>
    </location>
</feature>
<dbReference type="GO" id="GO:0005737">
    <property type="term" value="C:cytoplasm"/>
    <property type="evidence" value="ECO:0007669"/>
    <property type="project" value="UniProtKB-SubCell"/>
</dbReference>
<protein>
    <recommendedName>
        <fullName evidence="11">S-adenosylmethionine synthase</fullName>
        <shortName evidence="11">AdoMet synthase</shortName>
        <ecNumber evidence="11">2.5.1.6</ecNumber>
    </recommendedName>
    <alternativeName>
        <fullName evidence="11">MAT</fullName>
    </alternativeName>
    <alternativeName>
        <fullName evidence="11">Methionine adenosyltransferase</fullName>
    </alternativeName>
</protein>
<evidence type="ECO:0000256" key="1">
    <source>
        <dbReference type="ARBA" id="ARBA00005224"/>
    </source>
</evidence>
<evidence type="ECO:0000256" key="12">
    <source>
        <dbReference type="RuleBase" id="RU000542"/>
    </source>
</evidence>
<evidence type="ECO:0000256" key="13">
    <source>
        <dbReference type="RuleBase" id="RU004462"/>
    </source>
</evidence>
<keyword evidence="6 11" id="KW-0479">Metal-binding</keyword>
<evidence type="ECO:0000256" key="3">
    <source>
        <dbReference type="ARBA" id="ARBA00022490"/>
    </source>
</evidence>
<dbReference type="STRING" id="408074.SAMN05660909_02556"/>
<keyword evidence="8 11" id="KW-0067">ATP-binding</keyword>
<evidence type="ECO:0000256" key="4">
    <source>
        <dbReference type="ARBA" id="ARBA00022563"/>
    </source>
</evidence>
<evidence type="ECO:0000259" key="14">
    <source>
        <dbReference type="Pfam" id="PF00438"/>
    </source>
</evidence>
<dbReference type="GO" id="GO:0004478">
    <property type="term" value="F:methionine adenosyltransferase activity"/>
    <property type="evidence" value="ECO:0007669"/>
    <property type="project" value="UniProtKB-UniRule"/>
</dbReference>
<evidence type="ECO:0000256" key="9">
    <source>
        <dbReference type="ARBA" id="ARBA00022842"/>
    </source>
</evidence>
<comment type="similarity">
    <text evidence="2 11 13">Belongs to the AdoMet synthase family.</text>
</comment>
<comment type="function">
    <text evidence="11">Catalyzes the formation of S-adenosylmethionine (AdoMet) from methionine and ATP. The overall synthetic reaction is composed of two sequential steps, AdoMet formation and the subsequent tripolyphosphate hydrolysis which occurs prior to release of AdoMet from the enzyme.</text>
</comment>
<dbReference type="PROSITE" id="PS00376">
    <property type="entry name" value="ADOMET_SYNTHASE_1"/>
    <property type="match status" value="1"/>
</dbReference>
<feature type="binding site" description="in other chain" evidence="11">
    <location>
        <position position="282"/>
    </location>
    <ligand>
        <name>L-methionine</name>
        <dbReference type="ChEBI" id="CHEBI:57844"/>
        <note>ligand shared between two neighboring subunits</note>
    </ligand>
</feature>
<dbReference type="InterPro" id="IPR022628">
    <property type="entry name" value="S-AdoMet_synt_N"/>
</dbReference>
<dbReference type="NCBIfam" id="TIGR01034">
    <property type="entry name" value="metK"/>
    <property type="match status" value="1"/>
</dbReference>
<feature type="region of interest" description="Flexible loop" evidence="11">
    <location>
        <begin position="98"/>
        <end position="108"/>
    </location>
</feature>
<dbReference type="EC" id="2.5.1.6" evidence="11"/>
<dbReference type="PROSITE" id="PS00377">
    <property type="entry name" value="ADOMET_SYNTHASE_2"/>
    <property type="match status" value="1"/>
</dbReference>
<keyword evidence="18" id="KW-1185">Reference proteome</keyword>
<feature type="binding site" description="in other chain" evidence="11">
    <location>
        <begin position="257"/>
        <end position="258"/>
    </location>
    <ligand>
        <name>ATP</name>
        <dbReference type="ChEBI" id="CHEBI:30616"/>
        <note>ligand shared between two neighboring subunits</note>
    </ligand>
</feature>
<keyword evidence="10 11" id="KW-0630">Potassium</keyword>
<evidence type="ECO:0000256" key="11">
    <source>
        <dbReference type="HAMAP-Rule" id="MF_00086"/>
    </source>
</evidence>
<dbReference type="Pfam" id="PF02773">
    <property type="entry name" value="S-AdoMet_synt_C"/>
    <property type="match status" value="1"/>
</dbReference>
<feature type="binding site" evidence="11">
    <location>
        <position position="278"/>
    </location>
    <ligand>
        <name>ATP</name>
        <dbReference type="ChEBI" id="CHEBI:30616"/>
        <note>ligand shared between two neighboring subunits</note>
    </ligand>
</feature>
<feature type="binding site" evidence="11">
    <location>
        <position position="251"/>
    </location>
    <ligand>
        <name>L-methionine</name>
        <dbReference type="ChEBI" id="CHEBI:57844"/>
        <note>ligand shared between two neighboring subunits</note>
    </ligand>
</feature>
<keyword evidence="3 11" id="KW-0963">Cytoplasm</keyword>
<evidence type="ECO:0000256" key="7">
    <source>
        <dbReference type="ARBA" id="ARBA00022741"/>
    </source>
</evidence>
<dbReference type="InterPro" id="IPR022629">
    <property type="entry name" value="S-AdoMet_synt_central"/>
</dbReference>
<dbReference type="OrthoDB" id="9801686at2"/>
<name>A0A1H4CD00_9BACT</name>
<dbReference type="InterPro" id="IPR022630">
    <property type="entry name" value="S-AdoMet_synt_C"/>
</dbReference>
<evidence type="ECO:0000259" key="16">
    <source>
        <dbReference type="Pfam" id="PF02773"/>
    </source>
</evidence>
<dbReference type="InterPro" id="IPR022636">
    <property type="entry name" value="S-AdoMet_synthetase_sfam"/>
</dbReference>
<dbReference type="Pfam" id="PF02772">
    <property type="entry name" value="S-AdoMet_synt_M"/>
    <property type="match status" value="1"/>
</dbReference>
<feature type="binding site" description="in other chain" evidence="11">
    <location>
        <begin position="242"/>
        <end position="243"/>
    </location>
    <ligand>
        <name>ATP</name>
        <dbReference type="ChEBI" id="CHEBI:30616"/>
        <note>ligand shared between two neighboring subunits</note>
    </ligand>
</feature>
<comment type="subcellular location">
    <subcellularLocation>
        <location evidence="11 12">Cytoplasm</location>
    </subcellularLocation>
</comment>
<comment type="subunit">
    <text evidence="11">Homotetramer; dimer of dimers.</text>
</comment>
<dbReference type="SUPFAM" id="SSF55973">
    <property type="entry name" value="S-adenosylmethionine synthetase"/>
    <property type="match status" value="3"/>
</dbReference>
<feature type="binding site" description="in other chain" evidence="11">
    <location>
        <position position="14"/>
    </location>
    <ligand>
        <name>ATP</name>
        <dbReference type="ChEBI" id="CHEBI:30616"/>
        <note>ligand shared between two neighboring subunits</note>
    </ligand>
</feature>
<sequence length="418" mass="46402">MPYLFTSESVSEGHPDKVADQISDALIDNFLAYDLKSKVACETLVTTGQVVLAGEVKSEAYLDVQEIAREVIRKIGYTKSEYMFEANSCGIFSAIHEQSPDINQGVERVAPEDQGAGDQGMMFGYATRETDNYMPLALDLAHKLLLELAALRRENNEIKYLRPDAKSQVTIEYSDDNKPLRIDTIVISTQHDDFDTDEKMLAKIKEDMINILIPRVKAKLKPELQQLFDGYQINHHINPTGKFVIGGPHGDTGLTGRKIIVDTYGGKGAHGGGAFSGKDPSKVDRSAAYATRHIAKNLVAAGVCDEVLVQVSYAIGVAKPCGIYVNTYGTSKVNLTDGEIAKKIDEIFDLRPYAIEQRLKLRNPIYSETAAYGHMGREPQVVTKVFNKGKKNEKKVEVELFTWEKLDYVDKVKAAFNL</sequence>
<feature type="binding site" description="in other chain" evidence="11">
    <location>
        <position position="98"/>
    </location>
    <ligand>
        <name>L-methionine</name>
        <dbReference type="ChEBI" id="CHEBI:57844"/>
        <note>ligand shared between two neighboring subunits</note>
    </ligand>
</feature>
<comment type="cofactor">
    <cofactor evidence="11">
        <name>K(+)</name>
        <dbReference type="ChEBI" id="CHEBI:29103"/>
    </cofactor>
    <text evidence="11">Binds 1 potassium ion per subunit.</text>
</comment>
<dbReference type="GO" id="GO:0005524">
    <property type="term" value="F:ATP binding"/>
    <property type="evidence" value="ECO:0007669"/>
    <property type="project" value="UniProtKB-UniRule"/>
</dbReference>
<dbReference type="InterPro" id="IPR002133">
    <property type="entry name" value="S-AdoMet_synthetase"/>
</dbReference>
<feature type="binding site" description="in other chain" evidence="11">
    <location>
        <position position="55"/>
    </location>
    <ligand>
        <name>L-methionine</name>
        <dbReference type="ChEBI" id="CHEBI:57844"/>
        <note>ligand shared between two neighboring subunits</note>
    </ligand>
</feature>
<comment type="pathway">
    <text evidence="1 11">Amino-acid biosynthesis; S-adenosyl-L-methionine biosynthesis; S-adenosyl-L-methionine from L-methionine: step 1/1.</text>
</comment>
<evidence type="ECO:0000256" key="10">
    <source>
        <dbReference type="ARBA" id="ARBA00022958"/>
    </source>
</evidence>
<keyword evidence="5 11" id="KW-0808">Transferase</keyword>
<evidence type="ECO:0000256" key="2">
    <source>
        <dbReference type="ARBA" id="ARBA00009685"/>
    </source>
</evidence>
<feature type="binding site" evidence="11">
    <location>
        <position position="274"/>
    </location>
    <ligand>
        <name>ATP</name>
        <dbReference type="ChEBI" id="CHEBI:30616"/>
        <note>ligand shared between two neighboring subunits</note>
    </ligand>
</feature>
<feature type="domain" description="S-adenosylmethionine synthetase central" evidence="15">
    <location>
        <begin position="113"/>
        <end position="243"/>
    </location>
</feature>
<organism evidence="17 18">
    <name type="scientific">Chitinophaga terrae</name>
    <name type="common">ex Kim and Jung 2007</name>
    <dbReference type="NCBI Taxonomy" id="408074"/>
    <lineage>
        <taxon>Bacteria</taxon>
        <taxon>Pseudomonadati</taxon>
        <taxon>Bacteroidota</taxon>
        <taxon>Chitinophagia</taxon>
        <taxon>Chitinophagales</taxon>
        <taxon>Chitinophagaceae</taxon>
        <taxon>Chitinophaga</taxon>
    </lineage>
</organism>
<dbReference type="PIRSF" id="PIRSF000497">
    <property type="entry name" value="MAT"/>
    <property type="match status" value="1"/>
</dbReference>
<dbReference type="PANTHER" id="PTHR11964">
    <property type="entry name" value="S-ADENOSYLMETHIONINE SYNTHETASE"/>
    <property type="match status" value="1"/>
</dbReference>
<gene>
    <name evidence="11" type="primary">metK</name>
    <name evidence="17" type="ORF">SAMN05660909_02556</name>
</gene>
<dbReference type="RefSeq" id="WP_089762135.1">
    <property type="nucleotide sequence ID" value="NZ_BKAT01000007.1"/>
</dbReference>
<evidence type="ECO:0000256" key="8">
    <source>
        <dbReference type="ARBA" id="ARBA00022840"/>
    </source>
</evidence>
<feature type="binding site" description="in other chain" evidence="11">
    <location>
        <begin position="164"/>
        <end position="166"/>
    </location>
    <ligand>
        <name>ATP</name>
        <dbReference type="ChEBI" id="CHEBI:30616"/>
        <note>ligand shared between two neighboring subunits</note>
    </ligand>
</feature>
<evidence type="ECO:0000313" key="17">
    <source>
        <dbReference type="EMBL" id="SEA58246.1"/>
    </source>
</evidence>
<feature type="binding site" evidence="11">
    <location>
        <position position="251"/>
    </location>
    <ligand>
        <name>ATP</name>
        <dbReference type="ChEBI" id="CHEBI:30616"/>
        <note>ligand shared between two neighboring subunits</note>
    </ligand>
</feature>
<dbReference type="InterPro" id="IPR022631">
    <property type="entry name" value="ADOMET_SYNTHASE_CS"/>
</dbReference>
<evidence type="ECO:0000256" key="5">
    <source>
        <dbReference type="ARBA" id="ARBA00022679"/>
    </source>
</evidence>
<dbReference type="GO" id="GO:0006730">
    <property type="term" value="P:one-carbon metabolic process"/>
    <property type="evidence" value="ECO:0007669"/>
    <property type="project" value="UniProtKB-KW"/>
</dbReference>
<proteinExistence type="inferred from homology"/>
<dbReference type="UniPathway" id="UPA00315">
    <property type="reaction ID" value="UER00080"/>
</dbReference>
<feature type="domain" description="S-adenosylmethionine synthetase N-terminal" evidence="14">
    <location>
        <begin position="3"/>
        <end position="100"/>
    </location>
</feature>
<dbReference type="GO" id="GO:0000287">
    <property type="term" value="F:magnesium ion binding"/>
    <property type="evidence" value="ECO:0007669"/>
    <property type="project" value="UniProtKB-UniRule"/>
</dbReference>